<evidence type="ECO:0000313" key="7">
    <source>
        <dbReference type="EMBL" id="MPM77191.1"/>
    </source>
</evidence>
<dbReference type="PANTHER" id="PTHR33258:SF1">
    <property type="entry name" value="TRANSPOSASE INSL FOR INSERTION SEQUENCE ELEMENT IS186A-RELATED"/>
    <property type="match status" value="1"/>
</dbReference>
<dbReference type="GO" id="GO:0006313">
    <property type="term" value="P:DNA transposition"/>
    <property type="evidence" value="ECO:0007669"/>
    <property type="project" value="InterPro"/>
</dbReference>
<dbReference type="Pfam" id="PF14294">
    <property type="entry name" value="DUF4372"/>
    <property type="match status" value="1"/>
</dbReference>
<keyword evidence="2" id="KW-0815">Transposition</keyword>
<reference evidence="7" key="1">
    <citation type="submission" date="2019-08" db="EMBL/GenBank/DDBJ databases">
        <authorList>
            <person name="Kucharzyk K."/>
            <person name="Murdoch R.W."/>
            <person name="Higgins S."/>
            <person name="Loffler F."/>
        </authorList>
    </citation>
    <scope>NUCLEOTIDE SEQUENCE</scope>
</reference>
<dbReference type="SUPFAM" id="SSF53098">
    <property type="entry name" value="Ribonuclease H-like"/>
    <property type="match status" value="1"/>
</dbReference>
<proteinExistence type="inferred from homology"/>
<dbReference type="GO" id="GO:0004803">
    <property type="term" value="F:transposase activity"/>
    <property type="evidence" value="ECO:0007669"/>
    <property type="project" value="InterPro"/>
</dbReference>
<comment type="caution">
    <text evidence="7">The sequence shown here is derived from an EMBL/GenBank/DDBJ whole genome shotgun (WGS) entry which is preliminary data.</text>
</comment>
<gene>
    <name evidence="7" type="ORF">SDC9_124191</name>
</gene>
<evidence type="ECO:0000256" key="2">
    <source>
        <dbReference type="ARBA" id="ARBA00022578"/>
    </source>
</evidence>
<name>A0A645CJR7_9ZZZZ</name>
<evidence type="ECO:0000259" key="6">
    <source>
        <dbReference type="Pfam" id="PF14294"/>
    </source>
</evidence>
<dbReference type="InterPro" id="IPR047952">
    <property type="entry name" value="Transpos_IS4"/>
</dbReference>
<dbReference type="InterPro" id="IPR002559">
    <property type="entry name" value="Transposase_11"/>
</dbReference>
<feature type="domain" description="DUF4372" evidence="6">
    <location>
        <begin position="11"/>
        <end position="82"/>
    </location>
</feature>
<dbReference type="GO" id="GO:0003677">
    <property type="term" value="F:DNA binding"/>
    <property type="evidence" value="ECO:0007669"/>
    <property type="project" value="UniProtKB-KW"/>
</dbReference>
<dbReference type="InterPro" id="IPR012337">
    <property type="entry name" value="RNaseH-like_sf"/>
</dbReference>
<sequence length="415" mass="48409">MGKNTEIKFVGQPIFKQVINLIEGINITSLVKKHNADYYYKAYKAKTQLITVLFGIFSRCDSMTEICEGLRAMSGKLNLLGLEKAPAKSTACDGMRNRDSKFFEDVYFRLVRHYQSFLSDSRTFGLTFKEVLLIDSTTIRLFSDLLKGVGRNPKNDGKKKGGLKVHMLIDAVQSVGRFIKITEAKVHDKNFLKELDLISYSMVVFDRAYNYYHQFAQWTSKSVFFVTRIKKNAVYTVVETTREHKKEKGKAMVLREEIIEIEYSPEDENGKKQKKQKQKLRLKKVCYQDEQNRYFEFITNSMESTAEEVAFLYKKRWGIELLFKKMKQNFQLHYFYGENENAIRTQVWCTLIAQLLMTVIQKMAQTKKAFSVVASLVRMHLISLLDVFELLRSTKREYLKKTEFTASSLQTKLAF</sequence>
<evidence type="ECO:0000256" key="4">
    <source>
        <dbReference type="ARBA" id="ARBA00023172"/>
    </source>
</evidence>
<keyword evidence="4" id="KW-0233">DNA recombination</keyword>
<dbReference type="InterPro" id="IPR025399">
    <property type="entry name" value="DUF4372"/>
</dbReference>
<dbReference type="Pfam" id="PF01609">
    <property type="entry name" value="DDE_Tnp_1"/>
    <property type="match status" value="1"/>
</dbReference>
<dbReference type="Gene3D" id="3.90.350.10">
    <property type="entry name" value="Transposase Inhibitor Protein From Tn5, Chain A, domain 1"/>
    <property type="match status" value="1"/>
</dbReference>
<dbReference type="PANTHER" id="PTHR33258">
    <property type="entry name" value="TRANSPOSASE INSL FOR INSERTION SEQUENCE ELEMENT IS186A-RELATED"/>
    <property type="match status" value="1"/>
</dbReference>
<evidence type="ECO:0000256" key="3">
    <source>
        <dbReference type="ARBA" id="ARBA00023125"/>
    </source>
</evidence>
<feature type="domain" description="Transposase IS4-like" evidence="5">
    <location>
        <begin position="128"/>
        <end position="355"/>
    </location>
</feature>
<evidence type="ECO:0000259" key="5">
    <source>
        <dbReference type="Pfam" id="PF01609"/>
    </source>
</evidence>
<comment type="similarity">
    <text evidence="1">Belongs to the transposase 11 family.</text>
</comment>
<organism evidence="7">
    <name type="scientific">bioreactor metagenome</name>
    <dbReference type="NCBI Taxonomy" id="1076179"/>
    <lineage>
        <taxon>unclassified sequences</taxon>
        <taxon>metagenomes</taxon>
        <taxon>ecological metagenomes</taxon>
    </lineage>
</organism>
<dbReference type="NCBIfam" id="NF033592">
    <property type="entry name" value="transpos_IS4_1"/>
    <property type="match status" value="1"/>
</dbReference>
<dbReference type="EMBL" id="VSSQ01027775">
    <property type="protein sequence ID" value="MPM77191.1"/>
    <property type="molecule type" value="Genomic_DNA"/>
</dbReference>
<dbReference type="AlphaFoldDB" id="A0A645CJR7"/>
<keyword evidence="3" id="KW-0238">DNA-binding</keyword>
<evidence type="ECO:0000256" key="1">
    <source>
        <dbReference type="ARBA" id="ARBA00010075"/>
    </source>
</evidence>
<protein>
    <submittedName>
        <fullName evidence="7">IS4 family transposase ISCph2</fullName>
    </submittedName>
</protein>
<accession>A0A645CJR7</accession>